<protein>
    <submittedName>
        <fullName evidence="1">Uncharacterized protein</fullName>
    </submittedName>
</protein>
<keyword evidence="2" id="KW-1185">Reference proteome</keyword>
<proteinExistence type="predicted"/>
<comment type="caution">
    <text evidence="1">The sequence shown here is derived from an EMBL/GenBank/DDBJ whole genome shotgun (WGS) entry which is preliminary data.</text>
</comment>
<dbReference type="Proteomes" id="UP000295680">
    <property type="component" value="Unassembled WGS sequence"/>
</dbReference>
<reference evidence="1 2" key="1">
    <citation type="submission" date="2019-03" db="EMBL/GenBank/DDBJ databases">
        <title>Genomic Encyclopedia of Type Strains, Phase IV (KMG-IV): sequencing the most valuable type-strain genomes for metagenomic binning, comparative biology and taxonomic classification.</title>
        <authorList>
            <person name="Goeker M."/>
        </authorList>
    </citation>
    <scope>NUCLEOTIDE SEQUENCE [LARGE SCALE GENOMIC DNA]</scope>
    <source>
        <strain evidence="1 2">DSM 45934</strain>
    </source>
</reference>
<gene>
    <name evidence="1" type="ORF">EV192_104268</name>
</gene>
<dbReference type="RefSeq" id="WP_132117320.1">
    <property type="nucleotide sequence ID" value="NZ_SLWS01000004.1"/>
</dbReference>
<sequence length="213" mass="21905">MPLRGVAGIPADTTAVIVNVTRVVPTASTYLEVTPGGPGDTSTLNLDQGAVRANLAVVGVGADGAIRVRNAQGSLDVVVDVQGWFSPQATVRYVPLAAPLRILDSRADGNGRFGPGMEGHSVIPCSPEPGQAILNVTGVQPTVDTFVYPLTFFNGKPNTPTTSIVNVSAGAVVANAMLSGCANQLGTDVGSIVLVVDEAGYFTPTIWAEPRDH</sequence>
<organism evidence="1 2">
    <name type="scientific">Actinocrispum wychmicini</name>
    <dbReference type="NCBI Taxonomy" id="1213861"/>
    <lineage>
        <taxon>Bacteria</taxon>
        <taxon>Bacillati</taxon>
        <taxon>Actinomycetota</taxon>
        <taxon>Actinomycetes</taxon>
        <taxon>Pseudonocardiales</taxon>
        <taxon>Pseudonocardiaceae</taxon>
        <taxon>Actinocrispum</taxon>
    </lineage>
</organism>
<accession>A0A4R2JQF9</accession>
<dbReference type="OrthoDB" id="3751446at2"/>
<evidence type="ECO:0000313" key="1">
    <source>
        <dbReference type="EMBL" id="TCO59426.1"/>
    </source>
</evidence>
<dbReference type="AlphaFoldDB" id="A0A4R2JQF9"/>
<evidence type="ECO:0000313" key="2">
    <source>
        <dbReference type="Proteomes" id="UP000295680"/>
    </source>
</evidence>
<dbReference type="EMBL" id="SLWS01000004">
    <property type="protein sequence ID" value="TCO59426.1"/>
    <property type="molecule type" value="Genomic_DNA"/>
</dbReference>
<name>A0A4R2JQF9_9PSEU</name>